<dbReference type="PANTHER" id="PTHR39960:SF1">
    <property type="entry name" value="LD34147P"/>
    <property type="match status" value="1"/>
</dbReference>
<dbReference type="GO" id="GO:0005886">
    <property type="term" value="C:plasma membrane"/>
    <property type="evidence" value="ECO:0007669"/>
    <property type="project" value="TreeGrafter"/>
</dbReference>
<name>B4IQS5_DROSE</name>
<keyword evidence="2" id="KW-1185">Reference proteome</keyword>
<organism evidence="2">
    <name type="scientific">Drosophila sechellia</name>
    <name type="common">Fruit fly</name>
    <dbReference type="NCBI Taxonomy" id="7238"/>
    <lineage>
        <taxon>Eukaryota</taxon>
        <taxon>Metazoa</taxon>
        <taxon>Ecdysozoa</taxon>
        <taxon>Arthropoda</taxon>
        <taxon>Hexapoda</taxon>
        <taxon>Insecta</taxon>
        <taxon>Pterygota</taxon>
        <taxon>Neoptera</taxon>
        <taxon>Endopterygota</taxon>
        <taxon>Diptera</taxon>
        <taxon>Brachycera</taxon>
        <taxon>Muscomorpha</taxon>
        <taxon>Ephydroidea</taxon>
        <taxon>Drosophilidae</taxon>
        <taxon>Drosophila</taxon>
        <taxon>Sophophora</taxon>
    </lineage>
</organism>
<dbReference type="STRING" id="7238.B4IQS5"/>
<dbReference type="HOGENOM" id="CLU_2266518_0_0_1"/>
<protein>
    <submittedName>
        <fullName evidence="1">GM13294</fullName>
    </submittedName>
</protein>
<dbReference type="PANTHER" id="PTHR39960">
    <property type="entry name" value="LD34147P"/>
    <property type="match status" value="1"/>
</dbReference>
<proteinExistence type="predicted"/>
<dbReference type="AlphaFoldDB" id="B4IQS5"/>
<gene>
    <name evidence="1" type="primary">Dsec\GM13294</name>
    <name evidence="1" type="ORF">Dsec_GM13294</name>
</gene>
<evidence type="ECO:0000313" key="2">
    <source>
        <dbReference type="Proteomes" id="UP000001292"/>
    </source>
</evidence>
<dbReference type="Proteomes" id="UP000001292">
    <property type="component" value="Unassembled WGS sequence"/>
</dbReference>
<dbReference type="EMBL" id="CH689620">
    <property type="protein sequence ID" value="EDW45326.1"/>
    <property type="molecule type" value="Genomic_DNA"/>
</dbReference>
<reference evidence="1 2" key="1">
    <citation type="journal article" date="2007" name="Nature">
        <title>Evolution of genes and genomes on the Drosophila phylogeny.</title>
        <authorList>
            <consortium name="Drosophila 12 Genomes Consortium"/>
            <person name="Clark A.G."/>
            <person name="Eisen M.B."/>
            <person name="Smith D.R."/>
            <person name="Bergman C.M."/>
            <person name="Oliver B."/>
            <person name="Markow T.A."/>
            <person name="Kaufman T.C."/>
            <person name="Kellis M."/>
            <person name="Gelbart W."/>
            <person name="Iyer V.N."/>
            <person name="Pollard D.A."/>
            <person name="Sackton T.B."/>
            <person name="Larracuente A.M."/>
            <person name="Singh N.D."/>
            <person name="Abad J.P."/>
            <person name="Abt D.N."/>
            <person name="Adryan B."/>
            <person name="Aguade M."/>
            <person name="Akashi H."/>
            <person name="Anderson W.W."/>
            <person name="Aquadro C.F."/>
            <person name="Ardell D.H."/>
            <person name="Arguello R."/>
            <person name="Artieri C.G."/>
            <person name="Barbash D.A."/>
            <person name="Barker D."/>
            <person name="Barsanti P."/>
            <person name="Batterham P."/>
            <person name="Batzoglou S."/>
            <person name="Begun D."/>
            <person name="Bhutkar A."/>
            <person name="Blanco E."/>
            <person name="Bosak S.A."/>
            <person name="Bradley R.K."/>
            <person name="Brand A.D."/>
            <person name="Brent M.R."/>
            <person name="Brooks A.N."/>
            <person name="Brown R.H."/>
            <person name="Butlin R.K."/>
            <person name="Caggese C."/>
            <person name="Calvi B.R."/>
            <person name="Bernardo de Carvalho A."/>
            <person name="Caspi A."/>
            <person name="Castrezana S."/>
            <person name="Celniker S.E."/>
            <person name="Chang J.L."/>
            <person name="Chapple C."/>
            <person name="Chatterji S."/>
            <person name="Chinwalla A."/>
            <person name="Civetta A."/>
            <person name="Clifton S.W."/>
            <person name="Comeron J.M."/>
            <person name="Costello J.C."/>
            <person name="Coyne J.A."/>
            <person name="Daub J."/>
            <person name="David R.G."/>
            <person name="Delcher A.L."/>
            <person name="Delehaunty K."/>
            <person name="Do C.B."/>
            <person name="Ebling H."/>
            <person name="Edwards K."/>
            <person name="Eickbush T."/>
            <person name="Evans J.D."/>
            <person name="Filipski A."/>
            <person name="Findeiss S."/>
            <person name="Freyhult E."/>
            <person name="Fulton L."/>
            <person name="Fulton R."/>
            <person name="Garcia A.C."/>
            <person name="Gardiner A."/>
            <person name="Garfield D.A."/>
            <person name="Garvin B.E."/>
            <person name="Gibson G."/>
            <person name="Gilbert D."/>
            <person name="Gnerre S."/>
            <person name="Godfrey J."/>
            <person name="Good R."/>
            <person name="Gotea V."/>
            <person name="Gravely B."/>
            <person name="Greenberg A.J."/>
            <person name="Griffiths-Jones S."/>
            <person name="Gross S."/>
            <person name="Guigo R."/>
            <person name="Gustafson E.A."/>
            <person name="Haerty W."/>
            <person name="Hahn M.W."/>
            <person name="Halligan D.L."/>
            <person name="Halpern A.L."/>
            <person name="Halter G.M."/>
            <person name="Han M.V."/>
            <person name="Heger A."/>
            <person name="Hillier L."/>
            <person name="Hinrichs A.S."/>
            <person name="Holmes I."/>
            <person name="Hoskins R.A."/>
            <person name="Hubisz M.J."/>
            <person name="Hultmark D."/>
            <person name="Huntley M.A."/>
            <person name="Jaffe D.B."/>
            <person name="Jagadeeshan S."/>
            <person name="Jeck W.R."/>
            <person name="Johnson J."/>
            <person name="Jones C.D."/>
            <person name="Jordan W.C."/>
            <person name="Karpen G.H."/>
            <person name="Kataoka E."/>
            <person name="Keightley P.D."/>
            <person name="Kheradpour P."/>
            <person name="Kirkness E.F."/>
            <person name="Koerich L.B."/>
            <person name="Kristiansen K."/>
            <person name="Kudrna D."/>
            <person name="Kulathinal R.J."/>
            <person name="Kumar S."/>
            <person name="Kwok R."/>
            <person name="Lander E."/>
            <person name="Langley C.H."/>
            <person name="Lapoint R."/>
            <person name="Lazzaro B.P."/>
            <person name="Lee S.J."/>
            <person name="Levesque L."/>
            <person name="Li R."/>
            <person name="Lin C.F."/>
            <person name="Lin M.F."/>
            <person name="Lindblad-Toh K."/>
            <person name="Llopart A."/>
            <person name="Long M."/>
            <person name="Low L."/>
            <person name="Lozovsky E."/>
            <person name="Lu J."/>
            <person name="Luo M."/>
            <person name="Machado C.A."/>
            <person name="Makalowski W."/>
            <person name="Marzo M."/>
            <person name="Matsuda M."/>
            <person name="Matzkin L."/>
            <person name="McAllister B."/>
            <person name="McBride C.S."/>
            <person name="McKernan B."/>
            <person name="McKernan K."/>
            <person name="Mendez-Lago M."/>
            <person name="Minx P."/>
            <person name="Mollenhauer M.U."/>
            <person name="Montooth K."/>
            <person name="Mount S.M."/>
            <person name="Mu X."/>
            <person name="Myers E."/>
            <person name="Negre B."/>
            <person name="Newfeld S."/>
            <person name="Nielsen R."/>
            <person name="Noor M.A."/>
            <person name="O'Grady P."/>
            <person name="Pachter L."/>
            <person name="Papaceit M."/>
            <person name="Parisi M.J."/>
            <person name="Parisi M."/>
            <person name="Parts L."/>
            <person name="Pedersen J.S."/>
            <person name="Pesole G."/>
            <person name="Phillippy A.M."/>
            <person name="Ponting C.P."/>
            <person name="Pop M."/>
            <person name="Porcelli D."/>
            <person name="Powell J.R."/>
            <person name="Prohaska S."/>
            <person name="Pruitt K."/>
            <person name="Puig M."/>
            <person name="Quesneville H."/>
            <person name="Ram K.R."/>
            <person name="Rand D."/>
            <person name="Rasmussen M.D."/>
            <person name="Reed L.K."/>
            <person name="Reenan R."/>
            <person name="Reily A."/>
            <person name="Remington K.A."/>
            <person name="Rieger T.T."/>
            <person name="Ritchie M.G."/>
            <person name="Robin C."/>
            <person name="Rogers Y.H."/>
            <person name="Rohde C."/>
            <person name="Rozas J."/>
            <person name="Rubenfield M.J."/>
            <person name="Ruiz A."/>
            <person name="Russo S."/>
            <person name="Salzberg S.L."/>
            <person name="Sanchez-Gracia A."/>
            <person name="Saranga D.J."/>
            <person name="Sato H."/>
            <person name="Schaeffer S.W."/>
            <person name="Schatz M.C."/>
            <person name="Schlenke T."/>
            <person name="Schwartz R."/>
            <person name="Segarra C."/>
            <person name="Singh R.S."/>
            <person name="Sirot L."/>
            <person name="Sirota M."/>
            <person name="Sisneros N.B."/>
            <person name="Smith C.D."/>
            <person name="Smith T.F."/>
            <person name="Spieth J."/>
            <person name="Stage D.E."/>
            <person name="Stark A."/>
            <person name="Stephan W."/>
            <person name="Strausberg R.L."/>
            <person name="Strempel S."/>
            <person name="Sturgill D."/>
            <person name="Sutton G."/>
            <person name="Sutton G.G."/>
            <person name="Tao W."/>
            <person name="Teichmann S."/>
            <person name="Tobari Y.N."/>
            <person name="Tomimura Y."/>
            <person name="Tsolas J.M."/>
            <person name="Valente V.L."/>
            <person name="Venter E."/>
            <person name="Venter J.C."/>
            <person name="Vicario S."/>
            <person name="Vieira F.G."/>
            <person name="Vilella A.J."/>
            <person name="Villasante A."/>
            <person name="Walenz B."/>
            <person name="Wang J."/>
            <person name="Wasserman M."/>
            <person name="Watts T."/>
            <person name="Wilson D."/>
            <person name="Wilson R.K."/>
            <person name="Wing R.A."/>
            <person name="Wolfner M.F."/>
            <person name="Wong A."/>
            <person name="Wong G.K."/>
            <person name="Wu C.I."/>
            <person name="Wu G."/>
            <person name="Yamamoto D."/>
            <person name="Yang H.P."/>
            <person name="Yang S.P."/>
            <person name="Yorke J.A."/>
            <person name="Yoshida K."/>
            <person name="Zdobnov E."/>
            <person name="Zhang P."/>
            <person name="Zhang Y."/>
            <person name="Zimin A.V."/>
            <person name="Baldwin J."/>
            <person name="Abdouelleil A."/>
            <person name="Abdulkadir J."/>
            <person name="Abebe A."/>
            <person name="Abera B."/>
            <person name="Abreu J."/>
            <person name="Acer S.C."/>
            <person name="Aftuck L."/>
            <person name="Alexander A."/>
            <person name="An P."/>
            <person name="Anderson E."/>
            <person name="Anderson S."/>
            <person name="Arachi H."/>
            <person name="Azer M."/>
            <person name="Bachantsang P."/>
            <person name="Barry A."/>
            <person name="Bayul T."/>
            <person name="Berlin A."/>
            <person name="Bessette D."/>
            <person name="Bloom T."/>
            <person name="Blye J."/>
            <person name="Boguslavskiy L."/>
            <person name="Bonnet C."/>
            <person name="Boukhgalter B."/>
            <person name="Bourzgui I."/>
            <person name="Brown A."/>
            <person name="Cahill P."/>
            <person name="Channer S."/>
            <person name="Cheshatsang Y."/>
            <person name="Chuda L."/>
            <person name="Citroen M."/>
            <person name="Collymore A."/>
            <person name="Cooke P."/>
            <person name="Costello M."/>
            <person name="D'Aco K."/>
            <person name="Daza R."/>
            <person name="De Haan G."/>
            <person name="DeGray S."/>
            <person name="DeMaso C."/>
            <person name="Dhargay N."/>
            <person name="Dooley K."/>
            <person name="Dooley E."/>
            <person name="Doricent M."/>
            <person name="Dorje P."/>
            <person name="Dorjee K."/>
            <person name="Dupes A."/>
            <person name="Elong R."/>
            <person name="Falk J."/>
            <person name="Farina A."/>
            <person name="Faro S."/>
            <person name="Ferguson D."/>
            <person name="Fisher S."/>
            <person name="Foley C.D."/>
            <person name="Franke A."/>
            <person name="Friedrich D."/>
            <person name="Gadbois L."/>
            <person name="Gearin G."/>
            <person name="Gearin C.R."/>
            <person name="Giannoukos G."/>
            <person name="Goode T."/>
            <person name="Graham J."/>
            <person name="Grandbois E."/>
            <person name="Grewal S."/>
            <person name="Gyaltsen K."/>
            <person name="Hafez N."/>
            <person name="Hagos B."/>
            <person name="Hall J."/>
            <person name="Henson C."/>
            <person name="Hollinger A."/>
            <person name="Honan T."/>
            <person name="Huard M.D."/>
            <person name="Hughes L."/>
            <person name="Hurhula B."/>
            <person name="Husby M.E."/>
            <person name="Kamat A."/>
            <person name="Kanga B."/>
            <person name="Kashin S."/>
            <person name="Khazanovich D."/>
            <person name="Kisner P."/>
            <person name="Lance K."/>
            <person name="Lara M."/>
            <person name="Lee W."/>
            <person name="Lennon N."/>
            <person name="Letendre F."/>
            <person name="LeVine R."/>
            <person name="Lipovsky A."/>
            <person name="Liu X."/>
            <person name="Liu J."/>
            <person name="Liu S."/>
            <person name="Lokyitsang T."/>
            <person name="Lokyitsang Y."/>
            <person name="Lubonja R."/>
            <person name="Lui A."/>
            <person name="MacDonald P."/>
            <person name="Magnisalis V."/>
            <person name="Maru K."/>
            <person name="Matthews C."/>
            <person name="McCusker W."/>
            <person name="McDonough S."/>
            <person name="Mehta T."/>
            <person name="Meldrim J."/>
            <person name="Meneus L."/>
            <person name="Mihai O."/>
            <person name="Mihalev A."/>
            <person name="Mihova T."/>
            <person name="Mittelman R."/>
            <person name="Mlenga V."/>
            <person name="Montmayeur A."/>
            <person name="Mulrain L."/>
            <person name="Navidi A."/>
            <person name="Naylor J."/>
            <person name="Negash T."/>
            <person name="Nguyen T."/>
            <person name="Nguyen N."/>
            <person name="Nicol R."/>
            <person name="Norbu C."/>
            <person name="Norbu N."/>
            <person name="Novod N."/>
            <person name="O'Neill B."/>
            <person name="Osman S."/>
            <person name="Markiewicz E."/>
            <person name="Oyono O.L."/>
            <person name="Patti C."/>
            <person name="Phunkhang P."/>
            <person name="Pierre F."/>
            <person name="Priest M."/>
            <person name="Raghuraman S."/>
            <person name="Rege F."/>
            <person name="Reyes R."/>
            <person name="Rise C."/>
            <person name="Rogov P."/>
            <person name="Ross K."/>
            <person name="Ryan E."/>
            <person name="Settipalli S."/>
            <person name="Shea T."/>
            <person name="Sherpa N."/>
            <person name="Shi L."/>
            <person name="Shih D."/>
            <person name="Sparrow T."/>
            <person name="Spaulding J."/>
            <person name="Stalker J."/>
            <person name="Stange-Thomann N."/>
            <person name="Stavropoulos S."/>
            <person name="Stone C."/>
            <person name="Strader C."/>
            <person name="Tesfaye S."/>
            <person name="Thomson T."/>
            <person name="Thoulutsang Y."/>
            <person name="Thoulutsang D."/>
            <person name="Topham K."/>
            <person name="Topping I."/>
            <person name="Tsamla T."/>
            <person name="Vassiliev H."/>
            <person name="Vo A."/>
            <person name="Wangchuk T."/>
            <person name="Wangdi T."/>
            <person name="Weiand M."/>
            <person name="Wilkinson J."/>
            <person name="Wilson A."/>
            <person name="Yadav S."/>
            <person name="Young G."/>
            <person name="Yu Q."/>
            <person name="Zembek L."/>
            <person name="Zhong D."/>
            <person name="Zimmer A."/>
            <person name="Zwirko Z."/>
            <person name="Jaffe D.B."/>
            <person name="Alvarez P."/>
            <person name="Brockman W."/>
            <person name="Butler J."/>
            <person name="Chin C."/>
            <person name="Gnerre S."/>
            <person name="Grabherr M."/>
            <person name="Kleber M."/>
            <person name="Mauceli E."/>
            <person name="MacCallum I."/>
        </authorList>
    </citation>
    <scope>NUCLEOTIDE SEQUENCE [LARGE SCALE GENOMIC DNA]</scope>
    <source>
        <strain evidence="2">Rob3c / Tucson 14021-0248.25</strain>
    </source>
</reference>
<accession>B4IQS5</accession>
<sequence length="103" mass="11647">MVRSEANFKPLTLTPSAPLTTIALCSNEELRGTIQSLIYSYNQLDNKLERHEHRERALGELLKKALQSLQKGQKSLEPINGIFGRLDERVSQIETMLITVSQP</sequence>
<evidence type="ECO:0000313" key="1">
    <source>
        <dbReference type="EMBL" id="EDW45326.1"/>
    </source>
</evidence>